<feature type="transmembrane region" description="Helical" evidence="1">
    <location>
        <begin position="371"/>
        <end position="392"/>
    </location>
</feature>
<dbReference type="InterPro" id="IPR036259">
    <property type="entry name" value="MFS_trans_sf"/>
</dbReference>
<protein>
    <submittedName>
        <fullName evidence="2">MFS transporter</fullName>
    </submittedName>
</protein>
<feature type="transmembrane region" description="Helical" evidence="1">
    <location>
        <begin position="43"/>
        <end position="65"/>
    </location>
</feature>
<keyword evidence="3" id="KW-1185">Reference proteome</keyword>
<dbReference type="RefSeq" id="WP_318109667.1">
    <property type="nucleotide sequence ID" value="NZ_CP137573.1"/>
</dbReference>
<dbReference type="PANTHER" id="PTHR23542:SF1">
    <property type="entry name" value="MAJOR FACILITATOR SUPERFAMILY (MFS) PROFILE DOMAIN-CONTAINING PROTEIN"/>
    <property type="match status" value="1"/>
</dbReference>
<dbReference type="Gene3D" id="1.20.1250.20">
    <property type="entry name" value="MFS general substrate transporter like domains"/>
    <property type="match status" value="2"/>
</dbReference>
<reference evidence="2 3" key="1">
    <citation type="submission" date="2023-10" db="EMBL/GenBank/DDBJ databases">
        <title>The genome sequence of Streptomyces sp. HUAS YS2.</title>
        <authorList>
            <person name="Mo P."/>
        </authorList>
    </citation>
    <scope>NUCLEOTIDE SEQUENCE [LARGE SCALE GENOMIC DNA]</scope>
    <source>
        <strain evidence="2 3">HUAS YS2</strain>
    </source>
</reference>
<gene>
    <name evidence="2" type="ORF">R2D22_09265</name>
</gene>
<feature type="transmembrane region" description="Helical" evidence="1">
    <location>
        <begin position="308"/>
        <end position="330"/>
    </location>
</feature>
<feature type="transmembrane region" description="Helical" evidence="1">
    <location>
        <begin position="342"/>
        <end position="365"/>
    </location>
</feature>
<sequence>MVMGLRAVTQVTGSALPAISFAARLPAAICPIGALLMLTELNSIGAAGIAAGMLWTGQAVGGPFLGRTADRRGHRPVILAASLANAVAIAAFVTSAITDLPLAVQAALAAVVGLTVPQIGPLSRTRLVVLTEAVTKEGATGTRELTRRALSFDTAIDEVSFMAGPALAGLAVVLIHPTAGLVLAGLVIAVFGTLFALHPTAPGGTPAGAASRVRLLHPALMTLFAMALLQGMIWGSANAGTSALSAHLGDTGMAGFVWGAMAVTSSVAGLLVTMRPSSLDPTLQLRIAITAQAVLLLPLLVVDSFLGAAAAVAGIGIAVAPHLIAVFSLAEQVSPLERMGEAMALLGSGLIVGQGIAALAAGQWAERSGHHSAFVLSCAAGAAAVCVAWTFVRPKPIDRHRAAHVRATDTPETLATG</sequence>
<dbReference type="SUPFAM" id="SSF103473">
    <property type="entry name" value="MFS general substrate transporter"/>
    <property type="match status" value="1"/>
</dbReference>
<evidence type="ECO:0000313" key="3">
    <source>
        <dbReference type="Proteomes" id="UP001301731"/>
    </source>
</evidence>
<feature type="transmembrane region" description="Helical" evidence="1">
    <location>
        <begin position="181"/>
        <end position="201"/>
    </location>
</feature>
<feature type="transmembrane region" description="Helical" evidence="1">
    <location>
        <begin position="285"/>
        <end position="302"/>
    </location>
</feature>
<keyword evidence="1" id="KW-0812">Transmembrane</keyword>
<evidence type="ECO:0000313" key="2">
    <source>
        <dbReference type="EMBL" id="WOX26589.1"/>
    </source>
</evidence>
<organism evidence="2 3">
    <name type="scientific">Streptomyces solicathayae</name>
    <dbReference type="NCBI Taxonomy" id="3081768"/>
    <lineage>
        <taxon>Bacteria</taxon>
        <taxon>Bacillati</taxon>
        <taxon>Actinomycetota</taxon>
        <taxon>Actinomycetes</taxon>
        <taxon>Kitasatosporales</taxon>
        <taxon>Streptomycetaceae</taxon>
        <taxon>Streptomyces</taxon>
    </lineage>
</organism>
<proteinExistence type="predicted"/>
<feature type="transmembrane region" description="Helical" evidence="1">
    <location>
        <begin position="77"/>
        <end position="97"/>
    </location>
</feature>
<keyword evidence="1" id="KW-0472">Membrane</keyword>
<accession>A0ABZ0M476</accession>
<feature type="transmembrane region" description="Helical" evidence="1">
    <location>
        <begin position="253"/>
        <end position="273"/>
    </location>
</feature>
<keyword evidence="1" id="KW-1133">Transmembrane helix</keyword>
<dbReference type="EMBL" id="CP137573">
    <property type="protein sequence ID" value="WOX26589.1"/>
    <property type="molecule type" value="Genomic_DNA"/>
</dbReference>
<name>A0ABZ0M476_9ACTN</name>
<evidence type="ECO:0000256" key="1">
    <source>
        <dbReference type="SAM" id="Phobius"/>
    </source>
</evidence>
<dbReference type="Proteomes" id="UP001301731">
    <property type="component" value="Chromosome"/>
</dbReference>
<dbReference type="PANTHER" id="PTHR23542">
    <property type="match status" value="1"/>
</dbReference>
<feature type="transmembrane region" description="Helical" evidence="1">
    <location>
        <begin position="213"/>
        <end position="233"/>
    </location>
</feature>